<dbReference type="OrthoDB" id="9807233at2"/>
<keyword evidence="3 7" id="KW-0889">Transcription antitermination</keyword>
<dbReference type="RefSeq" id="WP_106059697.1">
    <property type="nucleotide sequence ID" value="NZ_PVXQ01000015.1"/>
</dbReference>
<dbReference type="Gene3D" id="3.30.300.20">
    <property type="match status" value="2"/>
</dbReference>
<keyword evidence="2 7" id="KW-0963">Cytoplasm</keyword>
<dbReference type="InterPro" id="IPR058582">
    <property type="entry name" value="KH_NusA_2nd"/>
</dbReference>
<feature type="compositionally biased region" description="Acidic residues" evidence="8">
    <location>
        <begin position="365"/>
        <end position="388"/>
    </location>
</feature>
<dbReference type="InterPro" id="IPR009019">
    <property type="entry name" value="KH_sf_prok-type"/>
</dbReference>
<dbReference type="InterPro" id="IPR012340">
    <property type="entry name" value="NA-bd_OB-fold"/>
</dbReference>
<dbReference type="PANTHER" id="PTHR22648">
    <property type="entry name" value="TRANSCRIPTION TERMINATION FACTOR NUSA"/>
    <property type="match status" value="1"/>
</dbReference>
<keyword evidence="1 7" id="KW-0806">Transcription termination</keyword>
<comment type="subunit">
    <text evidence="7">Monomer. Binds directly to the core enzyme of the DNA-dependent RNA polymerase and to nascent RNA.</text>
</comment>
<evidence type="ECO:0000256" key="3">
    <source>
        <dbReference type="ARBA" id="ARBA00022814"/>
    </source>
</evidence>
<evidence type="ECO:0000256" key="2">
    <source>
        <dbReference type="ARBA" id="ARBA00022490"/>
    </source>
</evidence>
<evidence type="ECO:0000256" key="4">
    <source>
        <dbReference type="ARBA" id="ARBA00022884"/>
    </source>
</evidence>
<feature type="region of interest" description="Disordered" evidence="8">
    <location>
        <begin position="352"/>
        <end position="388"/>
    </location>
</feature>
<evidence type="ECO:0000259" key="10">
    <source>
        <dbReference type="SMART" id="SM00322"/>
    </source>
</evidence>
<dbReference type="GO" id="GO:0003700">
    <property type="term" value="F:DNA-binding transcription factor activity"/>
    <property type="evidence" value="ECO:0007669"/>
    <property type="project" value="InterPro"/>
</dbReference>
<dbReference type="GO" id="GO:0003723">
    <property type="term" value="F:RNA binding"/>
    <property type="evidence" value="ECO:0007669"/>
    <property type="project" value="UniProtKB-UniRule"/>
</dbReference>
<sequence>MNNEFISALKEIVNEKGISEDLIFTTIEDAMVAAYKKNYANTNTSAQNVRVGMNRESGEIKVYSQKVVCDDVFDIVTEISVDEAKEISPKYQLDDIVEIEVTPRNFGRVAAQLAKQVVMQRMKEAERNIVYNEYKGIEYDIITGTILRKDKGNVFVNLGKIEGIIGPNEQMCNEEYIFNEKLKLYIVEVKNGSKGALIHVSRTHPGLVKRLFELEVPEIYEGIVEIKSISREAGSRSKIAVYSNNESVDPMGACVGPKGARVQKVVAELKNEKIDIIKWSKSPEEFISNALSPAKVLRTTVNENQKTAQVVVDDNQLSLAIGKEGQNVRLAAKLTNWKIDIKSKSQAEALEETLEEEKYNQEEKYNEEENDDYEEKYNEEENDNDEEFIVDAVEEIADNVTEE</sequence>
<evidence type="ECO:0000259" key="9">
    <source>
        <dbReference type="SMART" id="SM00316"/>
    </source>
</evidence>
<dbReference type="SMART" id="SM00322">
    <property type="entry name" value="KH"/>
    <property type="match status" value="2"/>
</dbReference>
<dbReference type="InterPro" id="IPR015946">
    <property type="entry name" value="KH_dom-like_a/b"/>
</dbReference>
<evidence type="ECO:0000256" key="5">
    <source>
        <dbReference type="ARBA" id="ARBA00023015"/>
    </source>
</evidence>
<proteinExistence type="inferred from homology"/>
<dbReference type="Gene3D" id="3.30.1480.10">
    <property type="entry name" value="NusA, N-terminal domain"/>
    <property type="match status" value="1"/>
</dbReference>
<keyword evidence="5 7" id="KW-0805">Transcription regulation</keyword>
<evidence type="ECO:0000256" key="8">
    <source>
        <dbReference type="SAM" id="MobiDB-lite"/>
    </source>
</evidence>
<dbReference type="SUPFAM" id="SSF69705">
    <property type="entry name" value="Transcription factor NusA, N-terminal domain"/>
    <property type="match status" value="1"/>
</dbReference>
<dbReference type="NCBIfam" id="TIGR01953">
    <property type="entry name" value="NusA"/>
    <property type="match status" value="1"/>
</dbReference>
<dbReference type="FunFam" id="3.30.300.20:FF:000005">
    <property type="entry name" value="Transcription termination/antitermination protein NusA"/>
    <property type="match status" value="1"/>
</dbReference>
<accession>A0A2T0BF94</accession>
<feature type="domain" description="S1 motif" evidence="9">
    <location>
        <begin position="137"/>
        <end position="203"/>
    </location>
</feature>
<dbReference type="SUPFAM" id="SSF54814">
    <property type="entry name" value="Prokaryotic type KH domain (KH-domain type II)"/>
    <property type="match status" value="2"/>
</dbReference>
<name>A0A2T0BF94_9CLOT</name>
<comment type="function">
    <text evidence="7">Participates in both transcription termination and antitermination.</text>
</comment>
<dbReference type="InterPro" id="IPR036555">
    <property type="entry name" value="NusA_N_sf"/>
</dbReference>
<evidence type="ECO:0000256" key="7">
    <source>
        <dbReference type="HAMAP-Rule" id="MF_00945"/>
    </source>
</evidence>
<dbReference type="SUPFAM" id="SSF50249">
    <property type="entry name" value="Nucleic acid-binding proteins"/>
    <property type="match status" value="1"/>
</dbReference>
<keyword evidence="6 7" id="KW-0804">Transcription</keyword>
<dbReference type="InterPro" id="IPR030842">
    <property type="entry name" value="TF_NusA_bacterial"/>
</dbReference>
<dbReference type="FunFam" id="3.30.300.20:FF:000002">
    <property type="entry name" value="Transcription termination/antitermination protein NusA"/>
    <property type="match status" value="1"/>
</dbReference>
<dbReference type="InterPro" id="IPR010213">
    <property type="entry name" value="TF_NusA"/>
</dbReference>
<dbReference type="InterPro" id="IPR003029">
    <property type="entry name" value="S1_domain"/>
</dbReference>
<dbReference type="InterPro" id="IPR025249">
    <property type="entry name" value="TF_NusA_KH_1st"/>
</dbReference>
<comment type="subcellular location">
    <subcellularLocation>
        <location evidence="7">Cytoplasm</location>
    </subcellularLocation>
</comment>
<reference evidence="11 12" key="1">
    <citation type="submission" date="2018-03" db="EMBL/GenBank/DDBJ databases">
        <title>Genome sequence of Clostridium vincentii DSM 10228.</title>
        <authorList>
            <person name="Poehlein A."/>
            <person name="Daniel R."/>
        </authorList>
    </citation>
    <scope>NUCLEOTIDE SEQUENCE [LARGE SCALE GENOMIC DNA]</scope>
    <source>
        <strain evidence="11 12">DSM 10228</strain>
    </source>
</reference>
<dbReference type="PROSITE" id="PS50084">
    <property type="entry name" value="KH_TYPE_1"/>
    <property type="match status" value="1"/>
</dbReference>
<protein>
    <recommendedName>
        <fullName evidence="7">Transcription termination/antitermination protein NusA</fullName>
    </recommendedName>
</protein>
<comment type="similarity">
    <text evidence="7">Belongs to the NusA family.</text>
</comment>
<dbReference type="Pfam" id="PF08529">
    <property type="entry name" value="NusA_N"/>
    <property type="match status" value="1"/>
</dbReference>
<dbReference type="GO" id="GO:0031564">
    <property type="term" value="P:transcription antitermination"/>
    <property type="evidence" value="ECO:0007669"/>
    <property type="project" value="UniProtKB-UniRule"/>
</dbReference>
<dbReference type="InterPro" id="IPR013735">
    <property type="entry name" value="TF_NusA_N"/>
</dbReference>
<feature type="domain" description="K Homology" evidence="10">
    <location>
        <begin position="307"/>
        <end position="401"/>
    </location>
</feature>
<dbReference type="Gene3D" id="2.40.50.140">
    <property type="entry name" value="Nucleic acid-binding proteins"/>
    <property type="match status" value="1"/>
</dbReference>
<evidence type="ECO:0000256" key="1">
    <source>
        <dbReference type="ARBA" id="ARBA00022472"/>
    </source>
</evidence>
<dbReference type="InterPro" id="IPR004087">
    <property type="entry name" value="KH_dom"/>
</dbReference>
<dbReference type="HAMAP" id="MF_00945_B">
    <property type="entry name" value="NusA_B"/>
    <property type="match status" value="1"/>
</dbReference>
<evidence type="ECO:0000313" key="11">
    <source>
        <dbReference type="EMBL" id="PRR82586.1"/>
    </source>
</evidence>
<comment type="caution">
    <text evidence="11">The sequence shown here is derived from an EMBL/GenBank/DDBJ whole genome shotgun (WGS) entry which is preliminary data.</text>
</comment>
<dbReference type="EMBL" id="PVXQ01000015">
    <property type="protein sequence ID" value="PRR82586.1"/>
    <property type="molecule type" value="Genomic_DNA"/>
</dbReference>
<dbReference type="GO" id="GO:0006353">
    <property type="term" value="P:DNA-templated transcription termination"/>
    <property type="evidence" value="ECO:0007669"/>
    <property type="project" value="UniProtKB-UniRule"/>
</dbReference>
<dbReference type="Proteomes" id="UP000239471">
    <property type="component" value="Unassembled WGS sequence"/>
</dbReference>
<dbReference type="CDD" id="cd02134">
    <property type="entry name" value="KH-II_NusA_rpt1"/>
    <property type="match status" value="1"/>
</dbReference>
<dbReference type="CDD" id="cd04455">
    <property type="entry name" value="S1_NusA"/>
    <property type="match status" value="1"/>
</dbReference>
<dbReference type="AlphaFoldDB" id="A0A2T0BF94"/>
<gene>
    <name evidence="7" type="primary">nusA</name>
    <name evidence="11" type="ORF">CLVI_17210</name>
</gene>
<evidence type="ECO:0000313" key="12">
    <source>
        <dbReference type="Proteomes" id="UP000239471"/>
    </source>
</evidence>
<dbReference type="GO" id="GO:0005829">
    <property type="term" value="C:cytosol"/>
    <property type="evidence" value="ECO:0007669"/>
    <property type="project" value="TreeGrafter"/>
</dbReference>
<dbReference type="PANTHER" id="PTHR22648:SF0">
    <property type="entry name" value="TRANSCRIPTION TERMINATION_ANTITERMINATION PROTEIN NUSA"/>
    <property type="match status" value="1"/>
</dbReference>
<organism evidence="11 12">
    <name type="scientific">Clostridium vincentii</name>
    <dbReference type="NCBI Taxonomy" id="52704"/>
    <lineage>
        <taxon>Bacteria</taxon>
        <taxon>Bacillati</taxon>
        <taxon>Bacillota</taxon>
        <taxon>Clostridia</taxon>
        <taxon>Eubacteriales</taxon>
        <taxon>Clostridiaceae</taxon>
        <taxon>Clostridium</taxon>
    </lineage>
</organism>
<evidence type="ECO:0000256" key="6">
    <source>
        <dbReference type="ARBA" id="ARBA00023163"/>
    </source>
</evidence>
<dbReference type="Pfam" id="PF26594">
    <property type="entry name" value="KH_NusA_2nd"/>
    <property type="match status" value="1"/>
</dbReference>
<dbReference type="FunFam" id="3.30.1480.10:FF:000002">
    <property type="entry name" value="Transcription termination/antitermination protein NusA"/>
    <property type="match status" value="1"/>
</dbReference>
<feature type="domain" description="K Homology" evidence="10">
    <location>
        <begin position="233"/>
        <end position="306"/>
    </location>
</feature>
<keyword evidence="12" id="KW-1185">Reference proteome</keyword>
<keyword evidence="4 7" id="KW-0694">RNA-binding</keyword>
<dbReference type="Pfam" id="PF13184">
    <property type="entry name" value="KH_NusA_1st"/>
    <property type="match status" value="1"/>
</dbReference>
<dbReference type="CDD" id="cd22529">
    <property type="entry name" value="KH-II_NusA_rpt2"/>
    <property type="match status" value="1"/>
</dbReference>
<dbReference type="SMART" id="SM00316">
    <property type="entry name" value="S1"/>
    <property type="match status" value="1"/>
</dbReference>